<reference evidence="4 5" key="1">
    <citation type="submission" date="2018-04" db="EMBL/GenBank/DDBJ databases">
        <authorList>
            <person name="Vogel A."/>
        </authorList>
    </citation>
    <scope>NUCLEOTIDE SEQUENCE [LARGE SCALE GENOMIC DNA]</scope>
</reference>
<dbReference type="Pfam" id="PF03514">
    <property type="entry name" value="GRAS"/>
    <property type="match status" value="1"/>
</dbReference>
<dbReference type="Proteomes" id="UP000595140">
    <property type="component" value="Unassembled WGS sequence"/>
</dbReference>
<evidence type="ECO:0000256" key="3">
    <source>
        <dbReference type="PROSITE-ProRule" id="PRU01191"/>
    </source>
</evidence>
<evidence type="ECO:0000313" key="5">
    <source>
        <dbReference type="Proteomes" id="UP000595140"/>
    </source>
</evidence>
<dbReference type="OrthoDB" id="762338at2759"/>
<feature type="short sequence motif" description="VHIID" evidence="3">
    <location>
        <begin position="153"/>
        <end position="157"/>
    </location>
</feature>
<name>A0A484L577_9ASTE</name>
<feature type="region of interest" description="VHIID" evidence="3">
    <location>
        <begin position="122"/>
        <end position="187"/>
    </location>
</feature>
<proteinExistence type="inferred from homology"/>
<evidence type="ECO:0000256" key="2">
    <source>
        <dbReference type="ARBA" id="ARBA00023163"/>
    </source>
</evidence>
<keyword evidence="1" id="KW-0805">Transcription regulation</keyword>
<dbReference type="AlphaFoldDB" id="A0A484L577"/>
<dbReference type="PANTHER" id="PTHR31636">
    <property type="entry name" value="OSJNBA0084A10.13 PROTEIN-RELATED"/>
    <property type="match status" value="1"/>
</dbReference>
<feature type="region of interest" description="SAW" evidence="3">
    <location>
        <begin position="363"/>
        <end position="438"/>
    </location>
</feature>
<evidence type="ECO:0000313" key="4">
    <source>
        <dbReference type="EMBL" id="VFQ71344.1"/>
    </source>
</evidence>
<dbReference type="PROSITE" id="PS50985">
    <property type="entry name" value="GRAS"/>
    <property type="match status" value="1"/>
</dbReference>
<keyword evidence="2" id="KW-0804">Transcription</keyword>
<comment type="caution">
    <text evidence="3">Lacks conserved residue(s) required for the propagation of feature annotation.</text>
</comment>
<gene>
    <name evidence="4" type="ORF">CCAM_LOCUS13120</name>
</gene>
<dbReference type="EMBL" id="OOIL02001012">
    <property type="protein sequence ID" value="VFQ71344.1"/>
    <property type="molecule type" value="Genomic_DNA"/>
</dbReference>
<evidence type="ECO:0000256" key="1">
    <source>
        <dbReference type="ARBA" id="ARBA00023015"/>
    </source>
</evidence>
<feature type="region of interest" description="Leucine repeat II (LRII)" evidence="3">
    <location>
        <begin position="197"/>
        <end position="229"/>
    </location>
</feature>
<organism evidence="4 5">
    <name type="scientific">Cuscuta campestris</name>
    <dbReference type="NCBI Taxonomy" id="132261"/>
    <lineage>
        <taxon>Eukaryota</taxon>
        <taxon>Viridiplantae</taxon>
        <taxon>Streptophyta</taxon>
        <taxon>Embryophyta</taxon>
        <taxon>Tracheophyta</taxon>
        <taxon>Spermatophyta</taxon>
        <taxon>Magnoliopsida</taxon>
        <taxon>eudicotyledons</taxon>
        <taxon>Gunneridae</taxon>
        <taxon>Pentapetalae</taxon>
        <taxon>asterids</taxon>
        <taxon>lamiids</taxon>
        <taxon>Solanales</taxon>
        <taxon>Convolvulaceae</taxon>
        <taxon>Cuscuteae</taxon>
        <taxon>Cuscuta</taxon>
        <taxon>Cuscuta subgen. Grammica</taxon>
        <taxon>Cuscuta sect. Cleistogrammica</taxon>
    </lineage>
</organism>
<accession>A0A484L577</accession>
<keyword evidence="5" id="KW-1185">Reference proteome</keyword>
<sequence length="441" mass="49530">MFPDEGSSSSVTSSFPLQAFQMTAATPPDPWPKELKSEERGLYLIHLLLTCAGHVAAGSLESANAVLDQISDLASPCGDTMQRIACYFAGALADRVLRQLPGVYRALRATDLVSPAECFLARKVFDEWFPFSKVSFLVANQAILEAMEGEKMVHIIDFNTADPAPWRAILRDFSTRPEGPPHLRLTGVHPVRDVVEQTGRVLVDEAEKLDIPFQFNYIVTKFENLDLDRVRIKTGEALVISSVLQFHTLLAPHENIIPSNQATLGESTEKDSENSTSSALIFSPTNEIEPFLNYLSGLSPKVMVVTEQENDHNGPNLMERLSESLYFYATLFDCVESTLPRSSLDRARLENRVLGEEIKNIIAEEGVERKERHEKLPKWFGRFGSIGFYNVPLSYYAMTRGKRFLESFGCDGYKMKEENGCAVMCWHDRPLYSVSAWRCGR</sequence>
<comment type="similarity">
    <text evidence="3">Belongs to the GRAS family.</text>
</comment>
<dbReference type="InterPro" id="IPR005202">
    <property type="entry name" value="TF_GRAS"/>
</dbReference>
<protein>
    <submittedName>
        <fullName evidence="4">Uncharacterized protein</fullName>
    </submittedName>
</protein>